<dbReference type="GO" id="GO:0003677">
    <property type="term" value="F:DNA binding"/>
    <property type="evidence" value="ECO:0007669"/>
    <property type="project" value="InterPro"/>
</dbReference>
<evidence type="ECO:0000313" key="6">
    <source>
        <dbReference type="EMBL" id="PHI10807.1"/>
    </source>
</evidence>
<dbReference type="Proteomes" id="UP000224507">
    <property type="component" value="Unassembled WGS sequence"/>
</dbReference>
<dbReference type="Pfam" id="PF01580">
    <property type="entry name" value="FtsK_SpoIIIE"/>
    <property type="match status" value="1"/>
</dbReference>
<dbReference type="InterPro" id="IPR027417">
    <property type="entry name" value="P-loop_NTPase"/>
</dbReference>
<name>A0A2C6C1U2_FUSNP</name>
<dbReference type="PROSITE" id="PS50901">
    <property type="entry name" value="FTSK"/>
    <property type="match status" value="1"/>
</dbReference>
<sequence>MKKGKRVNLDYVLTDVLIIGLIGLSAFLLLTFLMDLIGSYKFGFSWWDYWMQAQIFKKKFFRYILLELTFLGLFIWIVVKFLTRKSAEVNRKLAKFIKYNNYITYEIVNKKKKLKDKADLRYILNQDYLTINIYLHGSTFDDKLKESREKIEDIFMTSISSMSVDFGKVTYEIGFKPLERIEAIHYIPNAIELDKTKIWDYNTIPHGLIAGSTGSGKTYFLNYIICNLLANDADITFIDPKSADIKAVGELVNPQKTACTENQIAKLVREFSEEMEARQKIIGKSGKVNATYLDFGMKPQFLIFDELAAFKAGVEKKETAKSVENQLKKIILMGRSTGNFVILVAQQPNAEVVETGIRDQLGLKVAFGNIKNELRLMMFGSDIKLHTLDTRQKGVGYISLAGMEPYKFYGPNLGSKFDFVAEIKKLMMCKISL</sequence>
<protein>
    <recommendedName>
        <fullName evidence="5">FtsK domain-containing protein</fullName>
    </recommendedName>
</protein>
<proteinExistence type="predicted"/>
<evidence type="ECO:0000256" key="2">
    <source>
        <dbReference type="ARBA" id="ARBA00022840"/>
    </source>
</evidence>
<dbReference type="PANTHER" id="PTHR22683:SF47">
    <property type="entry name" value="FTSK DOMAIN-CONTAINING PROTEIN YDCQ"/>
    <property type="match status" value="1"/>
</dbReference>
<keyword evidence="4" id="KW-1133">Transmembrane helix</keyword>
<dbReference type="SUPFAM" id="SSF52540">
    <property type="entry name" value="P-loop containing nucleoside triphosphate hydrolases"/>
    <property type="match status" value="1"/>
</dbReference>
<dbReference type="GO" id="GO:0005524">
    <property type="term" value="F:ATP binding"/>
    <property type="evidence" value="ECO:0007669"/>
    <property type="project" value="UniProtKB-UniRule"/>
</dbReference>
<evidence type="ECO:0000256" key="1">
    <source>
        <dbReference type="ARBA" id="ARBA00022741"/>
    </source>
</evidence>
<comment type="caution">
    <text evidence="6">The sequence shown here is derived from an EMBL/GenBank/DDBJ whole genome shotgun (WGS) entry which is preliminary data.</text>
</comment>
<feature type="binding site" evidence="3">
    <location>
        <begin position="211"/>
        <end position="218"/>
    </location>
    <ligand>
        <name>ATP</name>
        <dbReference type="ChEBI" id="CHEBI:30616"/>
    </ligand>
</feature>
<dbReference type="InterPro" id="IPR050206">
    <property type="entry name" value="FtsK/SpoIIIE/SftA"/>
</dbReference>
<evidence type="ECO:0000313" key="7">
    <source>
        <dbReference type="Proteomes" id="UP000224507"/>
    </source>
</evidence>
<evidence type="ECO:0000256" key="3">
    <source>
        <dbReference type="PROSITE-ProRule" id="PRU00289"/>
    </source>
</evidence>
<reference evidence="6 7" key="1">
    <citation type="submission" date="2017-06" db="EMBL/GenBank/DDBJ databases">
        <title>Draft genome sequence of Fusobacterium nucleatum subsp. polymorphum KCOM 1274 (=ChDC F309).</title>
        <authorList>
            <person name="Kook J.-K."/>
            <person name="Park S.-N."/>
            <person name="Lim Y.K."/>
            <person name="Roh H."/>
        </authorList>
    </citation>
    <scope>NUCLEOTIDE SEQUENCE [LARGE SCALE GENOMIC DNA]</scope>
    <source>
        <strain evidence="7">KCOM 1274 (ChDC F309)</strain>
    </source>
</reference>
<keyword evidence="2 3" id="KW-0067">ATP-binding</keyword>
<evidence type="ECO:0000259" key="5">
    <source>
        <dbReference type="PROSITE" id="PS50901"/>
    </source>
</evidence>
<feature type="domain" description="FtsK" evidence="5">
    <location>
        <begin position="193"/>
        <end position="376"/>
    </location>
</feature>
<keyword evidence="4" id="KW-0472">Membrane</keyword>
<dbReference type="Gene3D" id="3.40.50.300">
    <property type="entry name" value="P-loop containing nucleotide triphosphate hydrolases"/>
    <property type="match status" value="1"/>
</dbReference>
<organism evidence="6 7">
    <name type="scientific">Fusobacterium nucleatum subsp. polymorphum</name>
    <name type="common">Fusobacterium polymorphum</name>
    <dbReference type="NCBI Taxonomy" id="76857"/>
    <lineage>
        <taxon>Bacteria</taxon>
        <taxon>Fusobacteriati</taxon>
        <taxon>Fusobacteriota</taxon>
        <taxon>Fusobacteriia</taxon>
        <taxon>Fusobacteriales</taxon>
        <taxon>Fusobacteriaceae</taxon>
        <taxon>Fusobacterium</taxon>
    </lineage>
</organism>
<dbReference type="AlphaFoldDB" id="A0A2C6C1U2"/>
<keyword evidence="4" id="KW-0812">Transmembrane</keyword>
<evidence type="ECO:0000256" key="4">
    <source>
        <dbReference type="SAM" id="Phobius"/>
    </source>
</evidence>
<dbReference type="EMBL" id="NIRO01000038">
    <property type="protein sequence ID" value="PHI10807.1"/>
    <property type="molecule type" value="Genomic_DNA"/>
</dbReference>
<dbReference type="InterPro" id="IPR002543">
    <property type="entry name" value="FtsK_dom"/>
</dbReference>
<keyword evidence="1 3" id="KW-0547">Nucleotide-binding</keyword>
<feature type="transmembrane region" description="Helical" evidence="4">
    <location>
        <begin position="60"/>
        <end position="82"/>
    </location>
</feature>
<accession>A0A2C6C1U2</accession>
<feature type="transmembrane region" description="Helical" evidence="4">
    <location>
        <begin position="12"/>
        <end position="40"/>
    </location>
</feature>
<dbReference type="PANTHER" id="PTHR22683">
    <property type="entry name" value="SPORULATION PROTEIN RELATED"/>
    <property type="match status" value="1"/>
</dbReference>
<gene>
    <name evidence="6" type="ORF">CBG56_12335</name>
</gene>
<dbReference type="RefSeq" id="WP_098997900.1">
    <property type="nucleotide sequence ID" value="NZ_NIRO01000038.1"/>
</dbReference>